<keyword evidence="4" id="KW-1015">Disulfide bond</keyword>
<dbReference type="STRING" id="764291.STRUR_1281"/>
<dbReference type="AlphaFoldDB" id="G5KGG3"/>
<gene>
    <name evidence="7" type="ORF">STRUR_1281</name>
</gene>
<evidence type="ECO:0000256" key="4">
    <source>
        <dbReference type="ARBA" id="ARBA00023157"/>
    </source>
</evidence>
<dbReference type="PROSITE" id="PS01265">
    <property type="entry name" value="TPX"/>
    <property type="match status" value="1"/>
</dbReference>
<name>G5KGG3_9STRE</name>
<dbReference type="CDD" id="cd03014">
    <property type="entry name" value="PRX_Atyp2cys"/>
    <property type="match status" value="1"/>
</dbReference>
<evidence type="ECO:0000256" key="5">
    <source>
        <dbReference type="ARBA" id="ARBA00023284"/>
    </source>
</evidence>
<keyword evidence="1" id="KW-0575">Peroxidase</keyword>
<evidence type="ECO:0000256" key="1">
    <source>
        <dbReference type="ARBA" id="ARBA00022559"/>
    </source>
</evidence>
<evidence type="ECO:0000259" key="6">
    <source>
        <dbReference type="PROSITE" id="PS51352"/>
    </source>
</evidence>
<dbReference type="InterPro" id="IPR013766">
    <property type="entry name" value="Thioredoxin_domain"/>
</dbReference>
<proteinExistence type="predicted"/>
<dbReference type="GO" id="GO:0008379">
    <property type="term" value="F:thioredoxin peroxidase activity"/>
    <property type="evidence" value="ECO:0007669"/>
    <property type="project" value="InterPro"/>
</dbReference>
<dbReference type="InterPro" id="IPR002065">
    <property type="entry name" value="TPX"/>
</dbReference>
<dbReference type="EMBL" id="AEUZ02000001">
    <property type="protein sequence ID" value="EHJ56011.1"/>
    <property type="molecule type" value="Genomic_DNA"/>
</dbReference>
<dbReference type="InterPro" id="IPR018219">
    <property type="entry name" value="Tpx_CS"/>
</dbReference>
<dbReference type="SUPFAM" id="SSF52833">
    <property type="entry name" value="Thioredoxin-like"/>
    <property type="match status" value="1"/>
</dbReference>
<feature type="domain" description="Thioredoxin" evidence="6">
    <location>
        <begin position="15"/>
        <end position="162"/>
    </location>
</feature>
<comment type="caution">
    <text evidence="7">The sequence shown here is derived from an EMBL/GenBank/DDBJ whole genome shotgun (WGS) entry which is preliminary data.</text>
</comment>
<dbReference type="eggNOG" id="COG2077">
    <property type="taxonomic scope" value="Bacteria"/>
</dbReference>
<evidence type="ECO:0000256" key="2">
    <source>
        <dbReference type="ARBA" id="ARBA00022862"/>
    </source>
</evidence>
<protein>
    <submittedName>
        <fullName evidence="7">Redoxin</fullName>
    </submittedName>
</protein>
<dbReference type="NCBIfam" id="NF001808">
    <property type="entry name" value="PRK00522.1"/>
    <property type="match status" value="1"/>
</dbReference>
<dbReference type="InterPro" id="IPR050455">
    <property type="entry name" value="Tpx_Peroxidase_subfamily"/>
</dbReference>
<evidence type="ECO:0000256" key="3">
    <source>
        <dbReference type="ARBA" id="ARBA00023002"/>
    </source>
</evidence>
<evidence type="ECO:0000313" key="8">
    <source>
        <dbReference type="Proteomes" id="UP000005388"/>
    </source>
</evidence>
<accession>G5KGG3</accession>
<keyword evidence="5" id="KW-0676">Redox-active center</keyword>
<sequence>MTTFLNNPVTLGHLFEVGDKASDAKLLNTDLETKSLSDFKGLKVISVIPSIDTGICSTQTRTFNKELAEKDNVSIITVSEDLPFAQKKWCANEGIENALILSDYKDHDFGKNYGLLMQEWQLLARAVLILDDELNVLYTQYVENVNSEPNYQEVIDKVNELM</sequence>
<keyword evidence="2" id="KW-0049">Antioxidant</keyword>
<dbReference type="Proteomes" id="UP000005388">
    <property type="component" value="Unassembled WGS sequence"/>
</dbReference>
<reference evidence="7 8" key="1">
    <citation type="journal article" date="2014" name="Int. J. Syst. Evol. Microbiol.">
        <title>Phylogenomics and the dynamic genome evolution of the genus Streptococcus.</title>
        <authorList>
            <consortium name="The Broad Institute Genome Sequencing Platform"/>
            <person name="Richards V.P."/>
            <person name="Palmer S.R."/>
            <person name="Pavinski Bitar P.D."/>
            <person name="Qin X."/>
            <person name="Weinstock G.M."/>
            <person name="Highlander S.K."/>
            <person name="Town C.D."/>
            <person name="Burne R.A."/>
            <person name="Stanhope M.J."/>
        </authorList>
    </citation>
    <scope>NUCLEOTIDE SEQUENCE [LARGE SCALE GENOMIC DNA]</scope>
    <source>
        <strain evidence="7 8">2285-97</strain>
    </source>
</reference>
<dbReference type="PANTHER" id="PTHR43110">
    <property type="entry name" value="THIOL PEROXIDASE"/>
    <property type="match status" value="1"/>
</dbReference>
<keyword evidence="3" id="KW-0560">Oxidoreductase</keyword>
<dbReference type="RefSeq" id="WP_006738784.1">
    <property type="nucleotide sequence ID" value="NZ_AEUZ02000001.1"/>
</dbReference>
<dbReference type="PANTHER" id="PTHR43110:SF1">
    <property type="entry name" value="THIOL PEROXIDASE"/>
    <property type="match status" value="1"/>
</dbReference>
<dbReference type="InterPro" id="IPR013740">
    <property type="entry name" value="Redoxin"/>
</dbReference>
<dbReference type="InterPro" id="IPR036249">
    <property type="entry name" value="Thioredoxin-like_sf"/>
</dbReference>
<organism evidence="7 8">
    <name type="scientific">Streptococcus urinalis 2285-97</name>
    <dbReference type="NCBI Taxonomy" id="764291"/>
    <lineage>
        <taxon>Bacteria</taxon>
        <taxon>Bacillati</taxon>
        <taxon>Bacillota</taxon>
        <taxon>Bacilli</taxon>
        <taxon>Lactobacillales</taxon>
        <taxon>Streptococcaceae</taxon>
        <taxon>Streptococcus</taxon>
    </lineage>
</organism>
<evidence type="ECO:0000313" key="7">
    <source>
        <dbReference type="EMBL" id="EHJ56011.1"/>
    </source>
</evidence>
<dbReference type="PROSITE" id="PS51352">
    <property type="entry name" value="THIOREDOXIN_2"/>
    <property type="match status" value="1"/>
</dbReference>
<keyword evidence="8" id="KW-1185">Reference proteome</keyword>
<dbReference type="Pfam" id="PF08534">
    <property type="entry name" value="Redoxin"/>
    <property type="match status" value="1"/>
</dbReference>
<dbReference type="Gene3D" id="3.40.30.10">
    <property type="entry name" value="Glutaredoxin"/>
    <property type="match status" value="1"/>
</dbReference>